<accession>A0A504Y6S1</accession>
<evidence type="ECO:0000256" key="5">
    <source>
        <dbReference type="PIRSR" id="PIRSR604241-50"/>
    </source>
</evidence>
<dbReference type="InterPro" id="IPR004241">
    <property type="entry name" value="Atg8-like"/>
</dbReference>
<dbReference type="SUPFAM" id="SSF54236">
    <property type="entry name" value="Ubiquitin-like"/>
    <property type="match status" value="1"/>
</dbReference>
<dbReference type="SMR" id="A0A504Y6S1"/>
<dbReference type="Pfam" id="PF02991">
    <property type="entry name" value="ATG8"/>
    <property type="match status" value="1"/>
</dbReference>
<evidence type="ECO:0000256" key="6">
    <source>
        <dbReference type="SAM" id="MobiDB-lite"/>
    </source>
</evidence>
<dbReference type="AlphaFoldDB" id="A0A504Y6S1"/>
<dbReference type="InterPro" id="IPR029071">
    <property type="entry name" value="Ubiquitin-like_domsf"/>
</dbReference>
<dbReference type="GO" id="GO:0016020">
    <property type="term" value="C:membrane"/>
    <property type="evidence" value="ECO:0007669"/>
    <property type="project" value="UniProtKB-SubCell"/>
</dbReference>
<evidence type="ECO:0000256" key="1">
    <source>
        <dbReference type="ARBA" id="ARBA00004370"/>
    </source>
</evidence>
<dbReference type="Proteomes" id="UP000318821">
    <property type="component" value="Unassembled WGS sequence"/>
</dbReference>
<dbReference type="VEuPathDB" id="TriTrypDB:LDHU3_22.1650"/>
<comment type="subcellular location">
    <subcellularLocation>
        <location evidence="1">Membrane</location>
    </subcellularLocation>
</comment>
<dbReference type="Gene3D" id="3.10.20.90">
    <property type="entry name" value="Phosphatidylinositol 3-kinase Catalytic Subunit, Chain A, domain 1"/>
    <property type="match status" value="1"/>
</dbReference>
<keyword evidence="3" id="KW-0472">Membrane</keyword>
<evidence type="ECO:0000313" key="7">
    <source>
        <dbReference type="EMBL" id="TPP54030.1"/>
    </source>
</evidence>
<reference evidence="8" key="1">
    <citation type="submission" date="2019-02" db="EMBL/GenBank/DDBJ databases">
        <title>FDA dAtabase for Regulatory Grade micrObial Sequences (FDA-ARGOS): Supporting development and validation of Infectious Disease Dx tests.</title>
        <authorList>
            <person name="Duncan R."/>
            <person name="Fisher C."/>
            <person name="Tallon L."/>
            <person name="Sadzewicz L."/>
            <person name="Sengamalay N."/>
            <person name="Ott S."/>
            <person name="Godinez A."/>
            <person name="Nagaraj S."/>
            <person name="Vavikolanu K."/>
            <person name="Vyas G."/>
            <person name="Nadendla S."/>
            <person name="Aluvathingal J."/>
            <person name="Sichtig H."/>
        </authorList>
    </citation>
    <scope>NUCLEOTIDE SEQUENCE [LARGE SCALE GENOMIC DNA]</scope>
    <source>
        <strain evidence="8">FDAARGOS_360</strain>
    </source>
</reference>
<evidence type="ECO:0000256" key="2">
    <source>
        <dbReference type="ARBA" id="ARBA00007293"/>
    </source>
</evidence>
<comment type="similarity">
    <text evidence="2">Belongs to the ATG8 family.</text>
</comment>
<feature type="compositionally biased region" description="Polar residues" evidence="6">
    <location>
        <begin position="88"/>
        <end position="128"/>
    </location>
</feature>
<proteinExistence type="inferred from homology"/>
<feature type="region of interest" description="Disordered" evidence="6">
    <location>
        <begin position="234"/>
        <end position="258"/>
    </location>
</feature>
<feature type="region of interest" description="Disordered" evidence="6">
    <location>
        <begin position="1"/>
        <end position="199"/>
    </location>
</feature>
<dbReference type="EMBL" id="RHLD01000030">
    <property type="protein sequence ID" value="TPP54030.1"/>
    <property type="molecule type" value="Genomic_DNA"/>
</dbReference>
<gene>
    <name evidence="7" type="ORF">CGC20_16210</name>
</gene>
<protein>
    <submittedName>
        <fullName evidence="7">Autophagy protein Atg8 ubiquitin like family protein</fullName>
    </submittedName>
</protein>
<name>A0A504Y6S1_LEIDO</name>
<feature type="compositionally biased region" description="Low complexity" evidence="6">
    <location>
        <begin position="170"/>
        <end position="184"/>
    </location>
</feature>
<feature type="compositionally biased region" description="Polar residues" evidence="6">
    <location>
        <begin position="51"/>
        <end position="67"/>
    </location>
</feature>
<dbReference type="VEuPathDB" id="TriTrypDB:LdCL_220018600"/>
<feature type="compositionally biased region" description="Pro residues" evidence="6">
    <location>
        <begin position="188"/>
        <end position="197"/>
    </location>
</feature>
<feature type="lipid moiety-binding region" description="Phosphatidylserine amidated glycine; alternate" evidence="5">
    <location>
        <position position="367"/>
    </location>
</feature>
<evidence type="ECO:0000313" key="8">
    <source>
        <dbReference type="Proteomes" id="UP000318821"/>
    </source>
</evidence>
<evidence type="ECO:0000256" key="4">
    <source>
        <dbReference type="ARBA" id="ARBA00023288"/>
    </source>
</evidence>
<keyword evidence="4 5" id="KW-0449">Lipoprotein</keyword>
<organism evidence="7 8">
    <name type="scientific">Leishmania donovani</name>
    <dbReference type="NCBI Taxonomy" id="5661"/>
    <lineage>
        <taxon>Eukaryota</taxon>
        <taxon>Discoba</taxon>
        <taxon>Euglenozoa</taxon>
        <taxon>Kinetoplastea</taxon>
        <taxon>Metakinetoplastina</taxon>
        <taxon>Trypanosomatida</taxon>
        <taxon>Trypanosomatidae</taxon>
        <taxon>Leishmaniinae</taxon>
        <taxon>Leishmania</taxon>
    </lineage>
</organism>
<feature type="compositionally biased region" description="Low complexity" evidence="6">
    <location>
        <begin position="26"/>
        <end position="37"/>
    </location>
</feature>
<sequence>MPRVGDGRTSLGDAAPPHSPSPPPSSSSFSSAPYVSPCECGDDAEDDGHRQSGSRAVSSTFSRTSLQKTKDEAVISSDKSTRALSPMDSFSCSATTSSTRRPSLQGAMQEQTGARKLSQSTVSGSAPSSDAAACPKGHTQTSASVAVSRGRGLHALQSPSPTLTPPRLAPSVSSPLTTSSQLTSMHAPPKPPPPPPRTHYQYMHSFECRCLLSKKMLRLYGAGTVPVIVEPTESHLRLSPSPPSLHGDSKSSAGSAGSFGGYARNGQLSSSGRSSAGVTASSAASAFTSPSAKSTLKCILPRSKSVAEVILTLRGRLALDSCQSLFLSVGENDVLVPGNSLLGDLYERYRNPDGFLYLGYLLENTFGGDVRSAAVEASVHTVR</sequence>
<evidence type="ECO:0000256" key="3">
    <source>
        <dbReference type="ARBA" id="ARBA00023136"/>
    </source>
</evidence>
<comment type="caution">
    <text evidence="7">The sequence shown here is derived from an EMBL/GenBank/DDBJ whole genome shotgun (WGS) entry which is preliminary data.</text>
</comment>
<dbReference type="VEuPathDB" id="TriTrypDB:LdBPK_221120.1"/>